<sequence length="247" mass="26893">MRVPTHLKTPQGHDLTLGTNCLGPFLFTKLLHPLLEATAKTAPAGAVRVVWLGSMTIDLEASKHGMDLGNLDYRKKDEPSNKRYAVSKTGNYFLGAEWARRDAGTGIVHLTANPGNLKTDLQRTMGAVTRTILNTTLPFPLLSPKTTSWVGTGLLDEKTTLTHGAILLPLFQTLLLHDAVYGAYTELWAGLSPAVKPSDSGRYVIPWGRLGSVRKDIEEAARPEAEGGLGMAAKFFEYCDEQTKSFA</sequence>
<reference evidence="4 5" key="1">
    <citation type="journal article" date="2024" name="Commun. Biol.">
        <title>Comparative genomic analysis of thermophilic fungi reveals convergent evolutionary adaptations and gene losses.</title>
        <authorList>
            <person name="Steindorff A.S."/>
            <person name="Aguilar-Pontes M.V."/>
            <person name="Robinson A.J."/>
            <person name="Andreopoulos B."/>
            <person name="LaButti K."/>
            <person name="Kuo A."/>
            <person name="Mondo S."/>
            <person name="Riley R."/>
            <person name="Otillar R."/>
            <person name="Haridas S."/>
            <person name="Lipzen A."/>
            <person name="Grimwood J."/>
            <person name="Schmutz J."/>
            <person name="Clum A."/>
            <person name="Reid I.D."/>
            <person name="Moisan M.C."/>
            <person name="Butler G."/>
            <person name="Nguyen T.T.M."/>
            <person name="Dewar K."/>
            <person name="Conant G."/>
            <person name="Drula E."/>
            <person name="Henrissat B."/>
            <person name="Hansel C."/>
            <person name="Singer S."/>
            <person name="Hutchinson M.I."/>
            <person name="de Vries R.P."/>
            <person name="Natvig D.O."/>
            <person name="Powell A.J."/>
            <person name="Tsang A."/>
            <person name="Grigoriev I.V."/>
        </authorList>
    </citation>
    <scope>NUCLEOTIDE SEQUENCE [LARGE SCALE GENOMIC DNA]</scope>
    <source>
        <strain evidence="4 5">ATCC 24622</strain>
    </source>
</reference>
<evidence type="ECO:0000313" key="5">
    <source>
        <dbReference type="Proteomes" id="UP001586593"/>
    </source>
</evidence>
<keyword evidence="5" id="KW-1185">Reference proteome</keyword>
<proteinExistence type="inferred from homology"/>
<dbReference type="Gene3D" id="3.40.50.720">
    <property type="entry name" value="NAD(P)-binding Rossmann-like Domain"/>
    <property type="match status" value="1"/>
</dbReference>
<accession>A0ABR3V279</accession>
<evidence type="ECO:0000256" key="1">
    <source>
        <dbReference type="ARBA" id="ARBA00006484"/>
    </source>
</evidence>
<comment type="caution">
    <text evidence="4">The sequence shown here is derived from an EMBL/GenBank/DDBJ whole genome shotgun (WGS) entry which is preliminary data.</text>
</comment>
<comment type="similarity">
    <text evidence="1">Belongs to the short-chain dehydrogenases/reductases (SDR) family.</text>
</comment>
<keyword evidence="2" id="KW-0521">NADP</keyword>
<organism evidence="4 5">
    <name type="scientific">Phialemonium thermophilum</name>
    <dbReference type="NCBI Taxonomy" id="223376"/>
    <lineage>
        <taxon>Eukaryota</taxon>
        <taxon>Fungi</taxon>
        <taxon>Dikarya</taxon>
        <taxon>Ascomycota</taxon>
        <taxon>Pezizomycotina</taxon>
        <taxon>Sordariomycetes</taxon>
        <taxon>Sordariomycetidae</taxon>
        <taxon>Cephalothecales</taxon>
        <taxon>Cephalothecaceae</taxon>
        <taxon>Phialemonium</taxon>
    </lineage>
</organism>
<dbReference type="PANTHER" id="PTHR24320">
    <property type="entry name" value="RETINOL DEHYDROGENASE"/>
    <property type="match status" value="1"/>
</dbReference>
<protein>
    <submittedName>
        <fullName evidence="4">Uncharacterized protein</fullName>
    </submittedName>
</protein>
<dbReference type="SUPFAM" id="SSF51735">
    <property type="entry name" value="NAD(P)-binding Rossmann-fold domains"/>
    <property type="match status" value="1"/>
</dbReference>
<evidence type="ECO:0000313" key="4">
    <source>
        <dbReference type="EMBL" id="KAL1835712.1"/>
    </source>
</evidence>
<dbReference type="InterPro" id="IPR036291">
    <property type="entry name" value="NAD(P)-bd_dom_sf"/>
</dbReference>
<keyword evidence="3" id="KW-0560">Oxidoreductase</keyword>
<evidence type="ECO:0000256" key="2">
    <source>
        <dbReference type="ARBA" id="ARBA00022857"/>
    </source>
</evidence>
<dbReference type="EMBL" id="JAZHXJ010003026">
    <property type="protein sequence ID" value="KAL1835712.1"/>
    <property type="molecule type" value="Genomic_DNA"/>
</dbReference>
<gene>
    <name evidence="4" type="ORF">VTK73DRAFT_5445</name>
</gene>
<evidence type="ECO:0000256" key="3">
    <source>
        <dbReference type="ARBA" id="ARBA00023002"/>
    </source>
</evidence>
<dbReference type="Proteomes" id="UP001586593">
    <property type="component" value="Unassembled WGS sequence"/>
</dbReference>
<name>A0ABR3V279_9PEZI</name>
<dbReference type="PANTHER" id="PTHR24320:SF236">
    <property type="entry name" value="SHORT-CHAIN DEHYDROGENASE-RELATED"/>
    <property type="match status" value="1"/>
</dbReference>